<evidence type="ECO:0000313" key="1">
    <source>
        <dbReference type="EMBL" id="ACI55681.1"/>
    </source>
</evidence>
<dbReference type="EMBL" id="CP001191">
    <property type="protein sequence ID" value="ACI55681.1"/>
    <property type="molecule type" value="Genomic_DNA"/>
</dbReference>
<dbReference type="AlphaFoldDB" id="A0ABF7QNK9"/>
<sequence>MPSREIAAMARAIHAVRSEREPEWKGAWQDCVAEAEAAQKAAYDAKPFQYDASDDFSHIEPI</sequence>
<proteinExistence type="predicted"/>
<dbReference type="Proteomes" id="UP000008330">
    <property type="component" value="Chromosome"/>
</dbReference>
<accession>A0ABF7QNK9</accession>
<evidence type="ECO:0000313" key="2">
    <source>
        <dbReference type="Proteomes" id="UP000008330"/>
    </source>
</evidence>
<keyword evidence="2" id="KW-1185">Reference proteome</keyword>
<protein>
    <submittedName>
        <fullName evidence="1">Uncharacterized protein</fullName>
    </submittedName>
</protein>
<dbReference type="RefSeq" id="WP_012558205.1">
    <property type="nucleotide sequence ID" value="NC_011369.1"/>
</dbReference>
<dbReference type="KEGG" id="rlt:Rleg2_2407"/>
<gene>
    <name evidence="1" type="ordered locus">Rleg2_2407</name>
</gene>
<name>A0ABF7QNK9_RHILW</name>
<organism evidence="1 2">
    <name type="scientific">Rhizobium leguminosarum bv. trifolii (strain WSM2304)</name>
    <dbReference type="NCBI Taxonomy" id="395492"/>
    <lineage>
        <taxon>Bacteria</taxon>
        <taxon>Pseudomonadati</taxon>
        <taxon>Pseudomonadota</taxon>
        <taxon>Alphaproteobacteria</taxon>
        <taxon>Hyphomicrobiales</taxon>
        <taxon>Rhizobiaceae</taxon>
        <taxon>Rhizobium/Agrobacterium group</taxon>
        <taxon>Rhizobium</taxon>
    </lineage>
</organism>
<reference evidence="1 2" key="1">
    <citation type="journal article" date="2010" name="Stand. Genomic Sci.">
        <title>Complete genome sequence of Rhizobium leguminosarum bv trifolii strain WSM2304, an effective microsymbiont of the South American clover Trifolium polymorphum.</title>
        <authorList>
            <person name="Reeve W."/>
            <person name="O'Hara G."/>
            <person name="Chain P."/>
            <person name="Ardley J."/>
            <person name="Brau L."/>
            <person name="Nandesena K."/>
            <person name="Tiwari R."/>
            <person name="Malfatti S."/>
            <person name="Kiss H."/>
            <person name="Lapidus A."/>
            <person name="Copeland A."/>
            <person name="Nolan M."/>
            <person name="Land M."/>
            <person name="Ivanova N."/>
            <person name="Mavromatis K."/>
            <person name="Markowitz V."/>
            <person name="Kyrpides N."/>
            <person name="Melino V."/>
            <person name="Denton M."/>
            <person name="Yates R."/>
            <person name="Howieson J."/>
        </authorList>
    </citation>
    <scope>NUCLEOTIDE SEQUENCE [LARGE SCALE GENOMIC DNA]</scope>
    <source>
        <strain evidence="1 2">WSM2304</strain>
    </source>
</reference>